<gene>
    <name evidence="3" type="ORF">SAMN04488042_101353</name>
</gene>
<keyword evidence="4" id="KW-1185">Reference proteome</keyword>
<keyword evidence="1" id="KW-0732">Signal</keyword>
<feature type="signal peptide" evidence="1">
    <location>
        <begin position="1"/>
        <end position="22"/>
    </location>
</feature>
<dbReference type="OrthoDB" id="9811036at2"/>
<dbReference type="InterPro" id="IPR028250">
    <property type="entry name" value="DsbDN"/>
</dbReference>
<dbReference type="AlphaFoldDB" id="A0A1I4I0Z5"/>
<evidence type="ECO:0000313" key="3">
    <source>
        <dbReference type="EMBL" id="SFL47737.1"/>
    </source>
</evidence>
<dbReference type="EMBL" id="FOTQ01000001">
    <property type="protein sequence ID" value="SFL47737.1"/>
    <property type="molecule type" value="Genomic_DNA"/>
</dbReference>
<feature type="chain" id="PRO_5011527153" evidence="1">
    <location>
        <begin position="23"/>
        <end position="267"/>
    </location>
</feature>
<evidence type="ECO:0000259" key="2">
    <source>
        <dbReference type="Pfam" id="PF11412"/>
    </source>
</evidence>
<organism evidence="3 4">
    <name type="scientific">Shimia aestuarii</name>
    <dbReference type="NCBI Taxonomy" id="254406"/>
    <lineage>
        <taxon>Bacteria</taxon>
        <taxon>Pseudomonadati</taxon>
        <taxon>Pseudomonadota</taxon>
        <taxon>Alphaproteobacteria</taxon>
        <taxon>Rhodobacterales</taxon>
        <taxon>Roseobacteraceae</taxon>
    </lineage>
</organism>
<dbReference type="Proteomes" id="UP000199144">
    <property type="component" value="Unassembled WGS sequence"/>
</dbReference>
<protein>
    <submittedName>
        <fullName evidence="3">Disulphide bond corrector protein DsbC</fullName>
    </submittedName>
</protein>
<sequence>MIQKLLSITCLLLGLAILPVHAQSYDGVVQAEILPGWRNSDGSHTAAIRISLNPGWKTYWRAPGDAGIPPRFDWGGSRNLRGLDITWPTPHVFLQNGMRSIGYKQELVLPVRITPKSADKPIRLKAHLDIGVCRDICVPQQITVKAELPPNGKRDARIAAALADRPLSASEAGLRTVTCRLSPTRDGLKLTARIDMPSAGGTEVAVIETVDPEIWIAEGTAKRQGGTLVAETEMMHVEGKPFILDRSTLRFTVLGARYAVDIRGCAG</sequence>
<reference evidence="3 4" key="1">
    <citation type="submission" date="2016-10" db="EMBL/GenBank/DDBJ databases">
        <authorList>
            <person name="de Groot N.N."/>
        </authorList>
    </citation>
    <scope>NUCLEOTIDE SEQUENCE [LARGE SCALE GENOMIC DNA]</scope>
    <source>
        <strain evidence="3 4">DSM 15283</strain>
    </source>
</reference>
<evidence type="ECO:0000313" key="4">
    <source>
        <dbReference type="Proteomes" id="UP000199144"/>
    </source>
</evidence>
<evidence type="ECO:0000256" key="1">
    <source>
        <dbReference type="SAM" id="SignalP"/>
    </source>
</evidence>
<name>A0A1I4I0Z5_9RHOB</name>
<proteinExistence type="predicted"/>
<dbReference type="STRING" id="254406.SAMN04488042_101353"/>
<accession>A0A1I4I0Z5</accession>
<feature type="domain" description="Thiol:disulfide interchange protein DsbD N-terminal" evidence="2">
    <location>
        <begin position="32"/>
        <end position="144"/>
    </location>
</feature>
<dbReference type="Pfam" id="PF11412">
    <property type="entry name" value="DsbD_N"/>
    <property type="match status" value="1"/>
</dbReference>
<dbReference type="RefSeq" id="WP_093090296.1">
    <property type="nucleotide sequence ID" value="NZ_FOTQ01000001.1"/>
</dbReference>